<dbReference type="InterPro" id="IPR051807">
    <property type="entry name" value="Sec-metab_biosynth-assoc"/>
</dbReference>
<dbReference type="InterPro" id="IPR005545">
    <property type="entry name" value="YCII"/>
</dbReference>
<dbReference type="SUPFAM" id="SSF54909">
    <property type="entry name" value="Dimeric alpha+beta barrel"/>
    <property type="match status" value="1"/>
</dbReference>
<protein>
    <recommendedName>
        <fullName evidence="2">YCII-related domain-containing protein</fullName>
    </recommendedName>
</protein>
<comment type="similarity">
    <text evidence="1">Belongs to the YciI family.</text>
</comment>
<dbReference type="Pfam" id="PF03795">
    <property type="entry name" value="YCII"/>
    <property type="match status" value="1"/>
</dbReference>
<evidence type="ECO:0000259" key="2">
    <source>
        <dbReference type="Pfam" id="PF03795"/>
    </source>
</evidence>
<evidence type="ECO:0000313" key="4">
    <source>
        <dbReference type="Proteomes" id="UP000319837"/>
    </source>
</evidence>
<dbReference type="RefSeq" id="WP_185766841.1">
    <property type="nucleotide sequence ID" value="NZ_RIBP01000004.1"/>
</dbReference>
<name>A0A553SNN3_NIACI</name>
<feature type="domain" description="YCII-related" evidence="2">
    <location>
        <begin position="1"/>
        <end position="90"/>
    </location>
</feature>
<dbReference type="PANTHER" id="PTHR33606">
    <property type="entry name" value="PROTEIN YCII"/>
    <property type="match status" value="1"/>
</dbReference>
<dbReference type="Gene3D" id="3.30.70.1060">
    <property type="entry name" value="Dimeric alpha+beta barrel"/>
    <property type="match status" value="1"/>
</dbReference>
<evidence type="ECO:0000313" key="3">
    <source>
        <dbReference type="EMBL" id="TRZ38591.1"/>
    </source>
</evidence>
<proteinExistence type="inferred from homology"/>
<dbReference type="PANTHER" id="PTHR33606:SF3">
    <property type="entry name" value="PROTEIN YCII"/>
    <property type="match status" value="1"/>
</dbReference>
<organism evidence="3 4">
    <name type="scientific">Niallia circulans</name>
    <name type="common">Bacillus circulans</name>
    <dbReference type="NCBI Taxonomy" id="1397"/>
    <lineage>
        <taxon>Bacteria</taxon>
        <taxon>Bacillati</taxon>
        <taxon>Bacillota</taxon>
        <taxon>Bacilli</taxon>
        <taxon>Bacillales</taxon>
        <taxon>Bacillaceae</taxon>
        <taxon>Niallia</taxon>
    </lineage>
</organism>
<sequence>MQFVVTAYDGTDDFALERRLGARAEHLKSVEKRFDEGNHLYGAALLDDTEKMIGSMMVVDYPSKEALDEWLKEEPYVTGNVWQRIEISPCKVAPIFMDLNK</sequence>
<dbReference type="InterPro" id="IPR011008">
    <property type="entry name" value="Dimeric_a/b-barrel"/>
</dbReference>
<dbReference type="EMBL" id="RIBP01000004">
    <property type="protein sequence ID" value="TRZ38591.1"/>
    <property type="molecule type" value="Genomic_DNA"/>
</dbReference>
<dbReference type="AlphaFoldDB" id="A0A553SNN3"/>
<reference evidence="4" key="1">
    <citation type="submission" date="2018-10" db="EMBL/GenBank/DDBJ databases">
        <title>FDA dAtabase for Regulatory Grade micrObial Sequences (FDA-ARGOS): Supporting development and validation of Infectious Disease Dx tests.</title>
        <authorList>
            <person name="Minogue T."/>
            <person name="Wolcott M."/>
            <person name="Wasieloski L."/>
            <person name="Aguilar W."/>
            <person name="Moore D."/>
            <person name="Tallon L."/>
            <person name="Sadzewicz L."/>
            <person name="Sengamalay N."/>
            <person name="Ott S."/>
            <person name="Godinez A."/>
            <person name="Nagaraj S."/>
            <person name="Vavikolanu K."/>
            <person name="Vyas G."/>
            <person name="Nadendla S."/>
            <person name="George J."/>
            <person name="Sichtig H."/>
        </authorList>
    </citation>
    <scope>NUCLEOTIDE SEQUENCE [LARGE SCALE GENOMIC DNA]</scope>
    <source>
        <strain evidence="4">FDAARGOS_343</strain>
    </source>
</reference>
<accession>A0A553SNN3</accession>
<gene>
    <name evidence="3" type="ORF">CEQ21_24730</name>
</gene>
<evidence type="ECO:0000256" key="1">
    <source>
        <dbReference type="ARBA" id="ARBA00007689"/>
    </source>
</evidence>
<comment type="caution">
    <text evidence="3">The sequence shown here is derived from an EMBL/GenBank/DDBJ whole genome shotgun (WGS) entry which is preliminary data.</text>
</comment>
<dbReference type="Proteomes" id="UP000319837">
    <property type="component" value="Unassembled WGS sequence"/>
</dbReference>